<keyword evidence="3" id="KW-1185">Reference proteome</keyword>
<dbReference type="EMBL" id="VTWT01000004">
    <property type="protein sequence ID" value="KAA9338808.1"/>
    <property type="molecule type" value="Genomic_DNA"/>
</dbReference>
<sequence length="197" mass="23478">MKLENLEEKNPLEPQKNNEVFDDVQAFLNLVTRQADKDSRAKYEKKKEKEKFERINGEITSIHEIRERNEKLLSEFPLDHEPKFSLFFPALGRLENWSEDVQKCYQKPPIAAKTINEVIYSRFKEDVISHIHSKNPYIKYCIRKYKNYRFLGEDGILKLEKYIDDAVTLMNECTSTYEFRIKHATRFGTGFQPDLFK</sequence>
<reference evidence="2 3" key="1">
    <citation type="submission" date="2019-09" db="EMBL/GenBank/DDBJ databases">
        <title>Genome sequence of Adhaeribacter sp. M2.</title>
        <authorList>
            <person name="Srinivasan S."/>
        </authorList>
    </citation>
    <scope>NUCLEOTIDE SEQUENCE [LARGE SCALE GENOMIC DNA]</scope>
    <source>
        <strain evidence="2 3">M2</strain>
    </source>
</reference>
<protein>
    <recommendedName>
        <fullName evidence="1">Bacteriophage Mx8 p63 C-terminal domain-containing protein</fullName>
    </recommendedName>
</protein>
<evidence type="ECO:0000259" key="1">
    <source>
        <dbReference type="Pfam" id="PF10546"/>
    </source>
</evidence>
<dbReference type="InterPro" id="IPR018874">
    <property type="entry name" value="Phage_Mx8_p63_C"/>
</dbReference>
<proteinExistence type="predicted"/>
<evidence type="ECO:0000313" key="3">
    <source>
        <dbReference type="Proteomes" id="UP000326570"/>
    </source>
</evidence>
<comment type="caution">
    <text evidence="2">The sequence shown here is derived from an EMBL/GenBank/DDBJ whole genome shotgun (WGS) entry which is preliminary data.</text>
</comment>
<name>A0A5N1IXJ1_9BACT</name>
<dbReference type="RefSeq" id="WP_150903441.1">
    <property type="nucleotide sequence ID" value="NZ_VTWT01000004.1"/>
</dbReference>
<dbReference type="Pfam" id="PF10546">
    <property type="entry name" value="P63C"/>
    <property type="match status" value="1"/>
</dbReference>
<dbReference type="AlphaFoldDB" id="A0A5N1IXJ1"/>
<feature type="domain" description="Bacteriophage Mx8 p63 C-terminal" evidence="1">
    <location>
        <begin position="87"/>
        <end position="159"/>
    </location>
</feature>
<dbReference type="Proteomes" id="UP000326570">
    <property type="component" value="Unassembled WGS sequence"/>
</dbReference>
<evidence type="ECO:0000313" key="2">
    <source>
        <dbReference type="EMBL" id="KAA9338808.1"/>
    </source>
</evidence>
<gene>
    <name evidence="2" type="ORF">F0P94_08410</name>
</gene>
<accession>A0A5N1IXJ1</accession>
<organism evidence="2 3">
    <name type="scientific">Adhaeribacter soli</name>
    <dbReference type="NCBI Taxonomy" id="2607655"/>
    <lineage>
        <taxon>Bacteria</taxon>
        <taxon>Pseudomonadati</taxon>
        <taxon>Bacteroidota</taxon>
        <taxon>Cytophagia</taxon>
        <taxon>Cytophagales</taxon>
        <taxon>Hymenobacteraceae</taxon>
        <taxon>Adhaeribacter</taxon>
    </lineage>
</organism>